<dbReference type="AlphaFoldDB" id="X0XHN6"/>
<dbReference type="PANTHER" id="PTHR34106:SF5">
    <property type="entry name" value="GLYCOSIDASE"/>
    <property type="match status" value="1"/>
</dbReference>
<evidence type="ECO:0000256" key="1">
    <source>
        <dbReference type="ARBA" id="ARBA00022676"/>
    </source>
</evidence>
<dbReference type="InterPro" id="IPR023296">
    <property type="entry name" value="Glyco_hydro_beta-prop_sf"/>
</dbReference>
<dbReference type="GO" id="GO:0016757">
    <property type="term" value="F:glycosyltransferase activity"/>
    <property type="evidence" value="ECO:0007669"/>
    <property type="project" value="UniProtKB-KW"/>
</dbReference>
<feature type="non-terminal residue" evidence="3">
    <location>
        <position position="1"/>
    </location>
</feature>
<dbReference type="InterPro" id="IPR007184">
    <property type="entry name" value="Mannoside_phosphorylase"/>
</dbReference>
<name>X0XHN6_9ZZZZ</name>
<gene>
    <name evidence="3" type="ORF">S01H1_74344</name>
</gene>
<reference evidence="3" key="1">
    <citation type="journal article" date="2014" name="Front. Microbiol.">
        <title>High frequency of phylogenetically diverse reductive dehalogenase-homologous genes in deep subseafloor sedimentary metagenomes.</title>
        <authorList>
            <person name="Kawai M."/>
            <person name="Futagami T."/>
            <person name="Toyoda A."/>
            <person name="Takaki Y."/>
            <person name="Nishi S."/>
            <person name="Hori S."/>
            <person name="Arai W."/>
            <person name="Tsubouchi T."/>
            <person name="Morono Y."/>
            <person name="Uchiyama I."/>
            <person name="Ito T."/>
            <person name="Fujiyama A."/>
            <person name="Inagaki F."/>
            <person name="Takami H."/>
        </authorList>
    </citation>
    <scope>NUCLEOTIDE SEQUENCE</scope>
    <source>
        <strain evidence="3">Expedition CK06-06</strain>
    </source>
</reference>
<sequence length="240" mass="28089">FSFNRLVKELGNGEVVRTELGENIFKMSPFEGNPVVKPRDIGLGWYKDGKLQTGAVFNGGAEIFKGKVILLPRCQKNYQRKKSFDEKLKIEKYWLDNYISEIWTLISEDGVNFERYHDIVIKGDSTEQQDFIYGIEDIRIIKHKQKYILVGTGKIKPPFKGKNADRVAIYSTEDFINITYHGIIDFFDNRNAIPFFDNDKVYMLLRFHPNINLAVLEGGMDQLLNPSRYRENWEEIYQQK</sequence>
<feature type="non-terminal residue" evidence="3">
    <location>
        <position position="240"/>
    </location>
</feature>
<dbReference type="EMBL" id="BARS01049738">
    <property type="protein sequence ID" value="GAG36163.1"/>
    <property type="molecule type" value="Genomic_DNA"/>
</dbReference>
<dbReference type="Gene3D" id="2.115.10.20">
    <property type="entry name" value="Glycosyl hydrolase domain, family 43"/>
    <property type="match status" value="1"/>
</dbReference>
<evidence type="ECO:0000256" key="2">
    <source>
        <dbReference type="ARBA" id="ARBA00022679"/>
    </source>
</evidence>
<evidence type="ECO:0000313" key="3">
    <source>
        <dbReference type="EMBL" id="GAG36163.1"/>
    </source>
</evidence>
<keyword evidence="2" id="KW-0808">Transferase</keyword>
<comment type="caution">
    <text evidence="3">The sequence shown here is derived from an EMBL/GenBank/DDBJ whole genome shotgun (WGS) entry which is preliminary data.</text>
</comment>
<dbReference type="PANTHER" id="PTHR34106">
    <property type="entry name" value="GLYCOSIDASE"/>
    <property type="match status" value="1"/>
</dbReference>
<proteinExistence type="predicted"/>
<protein>
    <submittedName>
        <fullName evidence="3">Uncharacterized protein</fullName>
    </submittedName>
</protein>
<keyword evidence="1" id="KW-0328">Glycosyltransferase</keyword>
<organism evidence="3">
    <name type="scientific">marine sediment metagenome</name>
    <dbReference type="NCBI Taxonomy" id="412755"/>
    <lineage>
        <taxon>unclassified sequences</taxon>
        <taxon>metagenomes</taxon>
        <taxon>ecological metagenomes</taxon>
    </lineage>
</organism>
<accession>X0XHN6</accession>
<dbReference type="SUPFAM" id="SSF75005">
    <property type="entry name" value="Arabinanase/levansucrase/invertase"/>
    <property type="match status" value="1"/>
</dbReference>